<evidence type="ECO:0000313" key="8">
    <source>
        <dbReference type="EMBL" id="SFL46499.1"/>
    </source>
</evidence>
<evidence type="ECO:0000256" key="3">
    <source>
        <dbReference type="ARBA" id="ARBA00023295"/>
    </source>
</evidence>
<dbReference type="PANTHER" id="PTHR42800">
    <property type="entry name" value="EXOINULINASE INUD (AFU_ORTHOLOGUE AFUA_5G00480)"/>
    <property type="match status" value="1"/>
</dbReference>
<dbReference type="SUPFAM" id="SSF50370">
    <property type="entry name" value="Ricin B-like lectins"/>
    <property type="match status" value="1"/>
</dbReference>
<keyword evidence="4" id="KW-0812">Transmembrane</keyword>
<dbReference type="RefSeq" id="WP_245780716.1">
    <property type="nucleotide sequence ID" value="NZ_FOTR01000001.1"/>
</dbReference>
<feature type="domain" description="3-keto-alpha-glucoside-1,2-lyase/3-keto-2-hydroxy-glucal hydratase" evidence="6">
    <location>
        <begin position="958"/>
        <end position="1123"/>
    </location>
</feature>
<accession>A0A1I4HWB9</accession>
<feature type="domain" description="Glycosyl hydrolase family 32 N-terminal" evidence="5">
    <location>
        <begin position="389"/>
        <end position="702"/>
    </location>
</feature>
<feature type="domain" description="3-keto-alpha-glucoside-1,2-lyase/3-keto-2-hydroxy-glucal hydratase" evidence="6">
    <location>
        <begin position="52"/>
        <end position="210"/>
    </location>
</feature>
<dbReference type="STRING" id="334253.SAMN04487943_101688"/>
<dbReference type="CDD" id="cd00161">
    <property type="entry name" value="beta-trefoil_Ricin-like"/>
    <property type="match status" value="1"/>
</dbReference>
<name>A0A1I4HWB9_9BACI</name>
<reference evidence="9" key="1">
    <citation type="submission" date="2016-10" db="EMBL/GenBank/DDBJ databases">
        <authorList>
            <person name="Varghese N."/>
            <person name="Submissions S."/>
        </authorList>
    </citation>
    <scope>NUCLEOTIDE SEQUENCE [LARGE SCALE GENOMIC DNA]</scope>
    <source>
        <strain evidence="9">CGMCC 1.4250</strain>
    </source>
</reference>
<dbReference type="Proteomes" id="UP000198565">
    <property type="component" value="Unassembled WGS sequence"/>
</dbReference>
<dbReference type="InterPro" id="IPR010496">
    <property type="entry name" value="AL/BT2_dom"/>
</dbReference>
<dbReference type="SUPFAM" id="SSF49373">
    <property type="entry name" value="Invasin/intimin cell-adhesion fragments"/>
    <property type="match status" value="1"/>
</dbReference>
<evidence type="ECO:0000256" key="1">
    <source>
        <dbReference type="ARBA" id="ARBA00009902"/>
    </source>
</evidence>
<dbReference type="CDD" id="cd18622">
    <property type="entry name" value="GH32_Inu-like"/>
    <property type="match status" value="1"/>
</dbReference>
<dbReference type="InterPro" id="IPR023296">
    <property type="entry name" value="Glyco_hydro_beta-prop_sf"/>
</dbReference>
<dbReference type="PANTHER" id="PTHR42800:SF1">
    <property type="entry name" value="EXOINULINASE INUD (AFU_ORTHOLOGUE AFUA_5G00480)"/>
    <property type="match status" value="1"/>
</dbReference>
<evidence type="ECO:0000259" key="6">
    <source>
        <dbReference type="Pfam" id="PF06439"/>
    </source>
</evidence>
<keyword evidence="9" id="KW-1185">Reference proteome</keyword>
<keyword evidence="3" id="KW-0326">Glycosidase</keyword>
<dbReference type="Pfam" id="PF06439">
    <property type="entry name" value="3keto-disac_hyd"/>
    <property type="match status" value="2"/>
</dbReference>
<feature type="domain" description="Glycosyl hydrolase family 32 C-terminal" evidence="7">
    <location>
        <begin position="706"/>
        <end position="861"/>
    </location>
</feature>
<dbReference type="SUPFAM" id="SSF49899">
    <property type="entry name" value="Concanavalin A-like lectins/glucanases"/>
    <property type="match status" value="1"/>
</dbReference>
<keyword evidence="4" id="KW-0472">Membrane</keyword>
<dbReference type="SMART" id="SM00640">
    <property type="entry name" value="Glyco_32"/>
    <property type="match status" value="1"/>
</dbReference>
<dbReference type="Gene3D" id="2.60.120.560">
    <property type="entry name" value="Exo-inulinase, domain 1"/>
    <property type="match status" value="4"/>
</dbReference>
<dbReference type="InterPro" id="IPR001362">
    <property type="entry name" value="Glyco_hydro_32"/>
</dbReference>
<evidence type="ECO:0000259" key="5">
    <source>
        <dbReference type="Pfam" id="PF00251"/>
    </source>
</evidence>
<dbReference type="Pfam" id="PF00251">
    <property type="entry name" value="Glyco_hydro_32N"/>
    <property type="match status" value="1"/>
</dbReference>
<evidence type="ECO:0000256" key="2">
    <source>
        <dbReference type="ARBA" id="ARBA00022801"/>
    </source>
</evidence>
<keyword evidence="4" id="KW-1133">Transmembrane helix</keyword>
<organism evidence="8 9">
    <name type="scientific">Gracilibacillus orientalis</name>
    <dbReference type="NCBI Taxonomy" id="334253"/>
    <lineage>
        <taxon>Bacteria</taxon>
        <taxon>Bacillati</taxon>
        <taxon>Bacillota</taxon>
        <taxon>Bacilli</taxon>
        <taxon>Bacillales</taxon>
        <taxon>Bacillaceae</taxon>
        <taxon>Gracilibacillus</taxon>
    </lineage>
</organism>
<evidence type="ECO:0000313" key="9">
    <source>
        <dbReference type="Proteomes" id="UP000198565"/>
    </source>
</evidence>
<dbReference type="GO" id="GO:0005737">
    <property type="term" value="C:cytoplasm"/>
    <property type="evidence" value="ECO:0007669"/>
    <property type="project" value="TreeGrafter"/>
</dbReference>
<dbReference type="PROSITE" id="PS50231">
    <property type="entry name" value="RICIN_B_LECTIN"/>
    <property type="match status" value="1"/>
</dbReference>
<dbReference type="GO" id="GO:0004575">
    <property type="term" value="F:sucrose alpha-glucosidase activity"/>
    <property type="evidence" value="ECO:0007669"/>
    <property type="project" value="TreeGrafter"/>
</dbReference>
<comment type="similarity">
    <text evidence="1">Belongs to the glycosyl hydrolase 32 family.</text>
</comment>
<dbReference type="Gene3D" id="2.60.40.1080">
    <property type="match status" value="1"/>
</dbReference>
<gene>
    <name evidence="8" type="ORF">SAMN04487943_101688</name>
</gene>
<dbReference type="GO" id="GO:0005987">
    <property type="term" value="P:sucrose catabolic process"/>
    <property type="evidence" value="ECO:0007669"/>
    <property type="project" value="TreeGrafter"/>
</dbReference>
<dbReference type="InterPro" id="IPR013189">
    <property type="entry name" value="Glyco_hydro_32_C"/>
</dbReference>
<proteinExistence type="inferred from homology"/>
<protein>
    <submittedName>
        <fullName evidence="8">Levanbiose-producing levanase</fullName>
    </submittedName>
</protein>
<dbReference type="InterPro" id="IPR008964">
    <property type="entry name" value="Invasin/intimin_cell_adhesion"/>
</dbReference>
<dbReference type="Gene3D" id="2.115.10.20">
    <property type="entry name" value="Glycosyl hydrolase domain, family 43"/>
    <property type="match status" value="1"/>
</dbReference>
<dbReference type="Pfam" id="PF08244">
    <property type="entry name" value="Glyco_hydro_32C"/>
    <property type="match status" value="1"/>
</dbReference>
<dbReference type="SUPFAM" id="SSF75005">
    <property type="entry name" value="Arabinanase/levansucrase/invertase"/>
    <property type="match status" value="1"/>
</dbReference>
<evidence type="ECO:0000259" key="7">
    <source>
        <dbReference type="Pfam" id="PF08244"/>
    </source>
</evidence>
<dbReference type="InterPro" id="IPR013148">
    <property type="entry name" value="Glyco_hydro_32_N"/>
</dbReference>
<dbReference type="AlphaFoldDB" id="A0A1I4HWB9"/>
<evidence type="ECO:0000256" key="4">
    <source>
        <dbReference type="SAM" id="Phobius"/>
    </source>
</evidence>
<sequence length="1261" mass="141779">MNHTLNEKVVFRLLFLIVTGLIITKLIYMEALATEQVVNTNEDKEVSVINANTNLANWIVHGAGTLEDTEQGLKLTSEPNENVMAISSVQSEDFIYEADIKILDQSADATLIFRSGEDGRDSYMVQIAPDSGIIRLRDARDEGRLKEETHVNIQEGEIYHLKIKVVADNIKVYWEDQYTPVIDSNVSLYHNGYLGLNVWNGSALFQNVKVSEVTTNLGSTLVEEGNWEPNIKGLKGLADENEIAKKAYETQASDFVLEGNVSLDDEQAEAGLTFRMNEDGTDGYQAILMKHGEEMEVRLQKTDGTVIGKSTRSFKSPNGTKHHLEIIVNKEQITLYLDGYADPAVQVTDSSYSDGLTGLTVLKGEAYFQDVYVVPTNSYYKENYRPDYHYTPARGSASDPNGLVYFEGEYHLFHQDGGKWAHAVSEDLIHWKHLPIALPWNDYGHVWSGSAVADLHNDSGLFTDSGGKGLIAYYTSFNPDAHNGNQRIGLAYSKDKGRTWEYSTEHPIVIENPGKNEEDPGGWDFRDPKVVRDEANDRWIMVVSGGDHIRFFTSKDLIQWEHTDNFGYGDYIRGGVWECPDLFELQVEDTNEKKWVLMISTGANPNTEGSDAEYFIGELTPDGKFINDNSVGEELKTDYGKEFYASMSFANMPDNRRVTMAWMTNWDYPFDFPTEGWQGQLTIPRELRLIQTDEGIRLAQAPIEELQMIRKTVFETENKYIKPEDALNLLKKVNEGSYEIEAEIEIPSNSDVTEFGFQLREGTEEKTLVGYNITDNLMFIDRSNSGYTDFSKQFTTLHEAPLLLENRRIKLNIFVDNASVEVFANDGKSVFSDVIFPKATSRGVSFYTEDGAVNIVSLKVHTLNDIWNRDINEKASIVTNTKEIEMNIGDTHSVYATIDGSKENEMQPIKWEASNADIVKIESVNNRNAVIKALGDGEATITASTPDKKVSEEIHVSVYDGEFHTNLTGWTSDISGATWITTEDGIRGSHNSDVNYMAKENGGNFIYEADMMLDEAGGAGSILFRASKDGRSGYYFNLDPNMQAFRLFYKLDGRFEERMIIKKVPAFIQPGKIYKVKIEANGPQIRINVGGENIINIKDGTFAEGHFGLNVFGGRATYQNVKISNVTEADLMETSFINSHTGQSIYAATSNNGELVTVGKEDELTNWTLNPTGDEHDSYSIRNEDGKTIDLDTGENKTQLYDYLGYENQRWIIKENENATVSIISVFNSQAMEVTEEGELTLQEYDPSKLHQQWTLSSEVD</sequence>
<dbReference type="InterPro" id="IPR013320">
    <property type="entry name" value="ConA-like_dom_sf"/>
</dbReference>
<feature type="transmembrane region" description="Helical" evidence="4">
    <location>
        <begin position="9"/>
        <end position="28"/>
    </location>
</feature>
<dbReference type="InterPro" id="IPR035992">
    <property type="entry name" value="Ricin_B-like_lectins"/>
</dbReference>
<dbReference type="Gene3D" id="2.80.10.50">
    <property type="match status" value="1"/>
</dbReference>
<dbReference type="EMBL" id="FOTR01000001">
    <property type="protein sequence ID" value="SFL46499.1"/>
    <property type="molecule type" value="Genomic_DNA"/>
</dbReference>
<keyword evidence="2" id="KW-0378">Hydrolase</keyword>